<dbReference type="InterPro" id="IPR046450">
    <property type="entry name" value="PA_dom_sf"/>
</dbReference>
<keyword evidence="3" id="KW-1133">Transmembrane helix</keyword>
<dbReference type="InterPro" id="IPR036757">
    <property type="entry name" value="TFR-like_dimer_dom_sf"/>
</dbReference>
<name>A0AAD5PHE8_9FUNG</name>
<dbReference type="Pfam" id="PF04389">
    <property type="entry name" value="Peptidase_M28"/>
    <property type="match status" value="1"/>
</dbReference>
<dbReference type="Pfam" id="PF02225">
    <property type="entry name" value="PA"/>
    <property type="match status" value="1"/>
</dbReference>
<dbReference type="InterPro" id="IPR007365">
    <property type="entry name" value="TFR-like_dimer_dom"/>
</dbReference>
<feature type="transmembrane region" description="Helical" evidence="3">
    <location>
        <begin position="83"/>
        <end position="106"/>
    </location>
</feature>
<reference evidence="7" key="2">
    <citation type="submission" date="2023-02" db="EMBL/GenBank/DDBJ databases">
        <authorList>
            <consortium name="DOE Joint Genome Institute"/>
            <person name="Mondo S.J."/>
            <person name="Chang Y."/>
            <person name="Wang Y."/>
            <person name="Ahrendt S."/>
            <person name="Andreopoulos W."/>
            <person name="Barry K."/>
            <person name="Beard J."/>
            <person name="Benny G.L."/>
            <person name="Blankenship S."/>
            <person name="Bonito G."/>
            <person name="Cuomo C."/>
            <person name="Desiro A."/>
            <person name="Gervers K.A."/>
            <person name="Hundley H."/>
            <person name="Kuo A."/>
            <person name="LaButti K."/>
            <person name="Lang B.F."/>
            <person name="Lipzen A."/>
            <person name="O'Donnell K."/>
            <person name="Pangilinan J."/>
            <person name="Reynolds N."/>
            <person name="Sandor L."/>
            <person name="Smith M.W."/>
            <person name="Tsang A."/>
            <person name="Grigoriev I.V."/>
            <person name="Stajich J.E."/>
            <person name="Spatafora J.W."/>
        </authorList>
    </citation>
    <scope>NUCLEOTIDE SEQUENCE</scope>
    <source>
        <strain evidence="7">RSA 2281</strain>
    </source>
</reference>
<evidence type="ECO:0000313" key="7">
    <source>
        <dbReference type="EMBL" id="KAI9268070.1"/>
    </source>
</evidence>
<feature type="region of interest" description="Disordered" evidence="2">
    <location>
        <begin position="300"/>
        <end position="323"/>
    </location>
</feature>
<dbReference type="GO" id="GO:0004180">
    <property type="term" value="F:carboxypeptidase activity"/>
    <property type="evidence" value="ECO:0007669"/>
    <property type="project" value="TreeGrafter"/>
</dbReference>
<reference evidence="7" key="1">
    <citation type="journal article" date="2022" name="IScience">
        <title>Evolution of zygomycete secretomes and the origins of terrestrial fungal ecologies.</title>
        <authorList>
            <person name="Chang Y."/>
            <person name="Wang Y."/>
            <person name="Mondo S."/>
            <person name="Ahrendt S."/>
            <person name="Andreopoulos W."/>
            <person name="Barry K."/>
            <person name="Beard J."/>
            <person name="Benny G.L."/>
            <person name="Blankenship S."/>
            <person name="Bonito G."/>
            <person name="Cuomo C."/>
            <person name="Desiro A."/>
            <person name="Gervers K.A."/>
            <person name="Hundley H."/>
            <person name="Kuo A."/>
            <person name="LaButti K."/>
            <person name="Lang B.F."/>
            <person name="Lipzen A."/>
            <person name="O'Donnell K."/>
            <person name="Pangilinan J."/>
            <person name="Reynolds N."/>
            <person name="Sandor L."/>
            <person name="Smith M.E."/>
            <person name="Tsang A."/>
            <person name="Grigoriev I.V."/>
            <person name="Stajich J.E."/>
            <person name="Spatafora J.W."/>
        </authorList>
    </citation>
    <scope>NUCLEOTIDE SEQUENCE</scope>
    <source>
        <strain evidence="7">RSA 2281</strain>
    </source>
</reference>
<comment type="caution">
    <text evidence="7">The sequence shown here is derived from an EMBL/GenBank/DDBJ whole genome shotgun (WGS) entry which is preliminary data.</text>
</comment>
<accession>A0AAD5PHE8</accession>
<dbReference type="CDD" id="cd02121">
    <property type="entry name" value="PA_GCPII_like"/>
    <property type="match status" value="1"/>
</dbReference>
<dbReference type="Gene3D" id="3.50.30.30">
    <property type="match status" value="1"/>
</dbReference>
<dbReference type="PANTHER" id="PTHR10404">
    <property type="entry name" value="N-ACETYLATED-ALPHA-LINKED ACIDIC DIPEPTIDASE"/>
    <property type="match status" value="1"/>
</dbReference>
<evidence type="ECO:0000259" key="4">
    <source>
        <dbReference type="Pfam" id="PF02225"/>
    </source>
</evidence>
<evidence type="ECO:0000313" key="8">
    <source>
        <dbReference type="Proteomes" id="UP001209540"/>
    </source>
</evidence>
<sequence>MPQDYSSTKHQADDVEQSQQQDAGSSSSSPPPKKNFFGKAPSFLKPAIKWIAEASGASKGEYAPLINRGKGTLELPRQTKRKIIVTIVSIVGALFILGGIIVWTIMHNNDDEPIHKVPKRLTDPEKVVIDVPSKESLREYLRIYTSEAHLAGSDADKRQAEWTRDKFMEFGISDTNIETYYPLLNYPIDRKLAIVSGPKELQYEATLTEDVVEEDETSADPNVVPTFHGQSKNGTALGPVVYANFGRMEDFQYLADRGVNLTGTIALMRYGGAFRGLKIRAAEQFGCIGALIYSDPIDDGPIGKDGGENPAKPYPEGPWRSPSSVQRGSVQYASIITGDPLTPGWAATENATRLNRDDSPGLPQIPSLPLSYQDALPLLRATQGHGICGGKDWSGGLTTVDYCSGPSEGNAYLANIVEDRIGPIWNVVGRIEGSEEPDHAIIIGNHRDAWVYGAVDPSSGSAALLELARTFGVLLKKGWKPRRTIIIISFDAEEFGMIGSTEWVEDHRDWLNEHASVYLNVDMGVGGPDFMAAACPSLQRVLYEVTSNVPDPRSTTNETVYDAWSKLSDQETPVVGQLGSGSDFVSFISHVGIASADFAFRGDYGVYHSNYDSFHWMEKFGDPTFEYHEALVKIWGLLTLRLSDDPVIPLYPGDYATQIGEYAKQLPIYETSGDDSHKDFFKSIKKLAKATRRFERRRGRLVERLEEEFNNGTDATELPSVLSKRMRVANERLTHFERGFIDPEGLKGRAWFKHILYAPNLWTGYQSQVFPALSEALEANDAEATLHTILQATSRIRAATRFLKADYDEDDDEDDDDDEFEDDN</sequence>
<keyword evidence="3" id="KW-0812">Transmembrane</keyword>
<feature type="domain" description="Peptidase M28" evidence="6">
    <location>
        <begin position="426"/>
        <end position="615"/>
    </location>
</feature>
<dbReference type="Pfam" id="PF04253">
    <property type="entry name" value="TFR_dimer"/>
    <property type="match status" value="1"/>
</dbReference>
<evidence type="ECO:0000259" key="5">
    <source>
        <dbReference type="Pfam" id="PF04253"/>
    </source>
</evidence>
<dbReference type="AlphaFoldDB" id="A0AAD5PHE8"/>
<gene>
    <name evidence="7" type="ORF">BDA99DRAFT_546431</name>
</gene>
<dbReference type="EMBL" id="JAIXMP010000009">
    <property type="protein sequence ID" value="KAI9268070.1"/>
    <property type="molecule type" value="Genomic_DNA"/>
</dbReference>
<dbReference type="Gene3D" id="3.40.630.10">
    <property type="entry name" value="Zn peptidases"/>
    <property type="match status" value="1"/>
</dbReference>
<dbReference type="SUPFAM" id="SSF53187">
    <property type="entry name" value="Zn-dependent exopeptidases"/>
    <property type="match status" value="1"/>
</dbReference>
<dbReference type="CDD" id="cd08022">
    <property type="entry name" value="M28_PSMA_like"/>
    <property type="match status" value="1"/>
</dbReference>
<evidence type="ECO:0000256" key="3">
    <source>
        <dbReference type="SAM" id="Phobius"/>
    </source>
</evidence>
<proteinExistence type="inferred from homology"/>
<dbReference type="PANTHER" id="PTHR10404:SF46">
    <property type="entry name" value="VACUOLAR PROTEIN SORTING-ASSOCIATED PROTEIN 70"/>
    <property type="match status" value="1"/>
</dbReference>
<feature type="domain" description="Transferrin receptor-like dimerisation" evidence="5">
    <location>
        <begin position="679"/>
        <end position="804"/>
    </location>
</feature>
<organism evidence="7 8">
    <name type="scientific">Phascolomyces articulosus</name>
    <dbReference type="NCBI Taxonomy" id="60185"/>
    <lineage>
        <taxon>Eukaryota</taxon>
        <taxon>Fungi</taxon>
        <taxon>Fungi incertae sedis</taxon>
        <taxon>Mucoromycota</taxon>
        <taxon>Mucoromycotina</taxon>
        <taxon>Mucoromycetes</taxon>
        <taxon>Mucorales</taxon>
        <taxon>Lichtheimiaceae</taxon>
        <taxon>Phascolomyces</taxon>
    </lineage>
</organism>
<dbReference type="InterPro" id="IPR039373">
    <property type="entry name" value="Peptidase_M28B"/>
</dbReference>
<evidence type="ECO:0000256" key="2">
    <source>
        <dbReference type="SAM" id="MobiDB-lite"/>
    </source>
</evidence>
<protein>
    <recommendedName>
        <fullName evidence="9">Glutamate carboxypeptidase</fullName>
    </recommendedName>
</protein>
<dbReference type="InterPro" id="IPR003137">
    <property type="entry name" value="PA_domain"/>
</dbReference>
<evidence type="ECO:0000256" key="1">
    <source>
        <dbReference type="ARBA" id="ARBA00005634"/>
    </source>
</evidence>
<evidence type="ECO:0000259" key="6">
    <source>
        <dbReference type="Pfam" id="PF04389"/>
    </source>
</evidence>
<feature type="domain" description="PA" evidence="4">
    <location>
        <begin position="238"/>
        <end position="309"/>
    </location>
</feature>
<dbReference type="Gene3D" id="1.20.930.40">
    <property type="entry name" value="Transferrin receptor-like, dimerisation domain"/>
    <property type="match status" value="1"/>
</dbReference>
<keyword evidence="8" id="KW-1185">Reference proteome</keyword>
<feature type="region of interest" description="Disordered" evidence="2">
    <location>
        <begin position="1"/>
        <end position="36"/>
    </location>
</feature>
<evidence type="ECO:0008006" key="9">
    <source>
        <dbReference type="Google" id="ProtNLM"/>
    </source>
</evidence>
<dbReference type="SUPFAM" id="SSF52025">
    <property type="entry name" value="PA domain"/>
    <property type="match status" value="1"/>
</dbReference>
<dbReference type="Proteomes" id="UP001209540">
    <property type="component" value="Unassembled WGS sequence"/>
</dbReference>
<keyword evidence="3" id="KW-0472">Membrane</keyword>
<dbReference type="SUPFAM" id="SSF47672">
    <property type="entry name" value="Transferrin receptor-like dimerisation domain"/>
    <property type="match status" value="1"/>
</dbReference>
<dbReference type="InterPro" id="IPR007484">
    <property type="entry name" value="Peptidase_M28"/>
</dbReference>
<dbReference type="FunFam" id="3.50.30.30:FF:000008">
    <property type="entry name" value="Glutamate carboxypeptidase 2"/>
    <property type="match status" value="1"/>
</dbReference>
<dbReference type="FunFam" id="3.40.630.10:FF:000101">
    <property type="entry name" value="N-acetylated alpha-linked acidic dipeptidase like 1"/>
    <property type="match status" value="1"/>
</dbReference>
<comment type="similarity">
    <text evidence="1">Belongs to the peptidase M28 family. M28B subfamily.</text>
</comment>